<feature type="transmembrane region" description="Helical" evidence="8">
    <location>
        <begin position="150"/>
        <end position="178"/>
    </location>
</feature>
<keyword evidence="2 8" id="KW-0813">Transport</keyword>
<keyword evidence="4" id="KW-0997">Cell inner membrane</keyword>
<gene>
    <name evidence="10" type="ORF">ParKJ_37415</name>
</gene>
<dbReference type="PROSITE" id="PS50928">
    <property type="entry name" value="ABC_TM1"/>
    <property type="match status" value="1"/>
</dbReference>
<dbReference type="PANTHER" id="PTHR43357:SF4">
    <property type="entry name" value="INNER MEMBRANE ABC TRANSPORTER PERMEASE PROTEIN YDCV"/>
    <property type="match status" value="1"/>
</dbReference>
<evidence type="ECO:0000256" key="4">
    <source>
        <dbReference type="ARBA" id="ARBA00022519"/>
    </source>
</evidence>
<reference evidence="10" key="1">
    <citation type="submission" date="2022-08" db="EMBL/GenBank/DDBJ databases">
        <authorList>
            <person name="Kim S.-J."/>
        </authorList>
    </citation>
    <scope>NUCLEOTIDE SEQUENCE</scope>
    <source>
        <strain evidence="10">KJ</strain>
    </source>
</reference>
<keyword evidence="7 8" id="KW-0472">Membrane</keyword>
<dbReference type="Pfam" id="PF00528">
    <property type="entry name" value="BPD_transp_1"/>
    <property type="match status" value="1"/>
</dbReference>
<evidence type="ECO:0000256" key="5">
    <source>
        <dbReference type="ARBA" id="ARBA00022692"/>
    </source>
</evidence>
<dbReference type="GO" id="GO:0055085">
    <property type="term" value="P:transmembrane transport"/>
    <property type="evidence" value="ECO:0007669"/>
    <property type="project" value="InterPro"/>
</dbReference>
<evidence type="ECO:0000256" key="7">
    <source>
        <dbReference type="ARBA" id="ARBA00023136"/>
    </source>
</evidence>
<dbReference type="RefSeq" id="WP_315697510.1">
    <property type="nucleotide sequence ID" value="NZ_JANSLM010000021.1"/>
</dbReference>
<dbReference type="SUPFAM" id="SSF161098">
    <property type="entry name" value="MetI-like"/>
    <property type="match status" value="1"/>
</dbReference>
<dbReference type="AlphaFoldDB" id="A0AAP5UY67"/>
<keyword evidence="3" id="KW-1003">Cell membrane</keyword>
<protein>
    <submittedName>
        <fullName evidence="10">ABC transporter permease</fullName>
    </submittedName>
</protein>
<comment type="similarity">
    <text evidence="8">Belongs to the binding-protein-dependent transport system permease family.</text>
</comment>
<evidence type="ECO:0000256" key="8">
    <source>
        <dbReference type="RuleBase" id="RU363032"/>
    </source>
</evidence>
<evidence type="ECO:0000256" key="3">
    <source>
        <dbReference type="ARBA" id="ARBA00022475"/>
    </source>
</evidence>
<dbReference type="InterPro" id="IPR000515">
    <property type="entry name" value="MetI-like"/>
</dbReference>
<accession>A0AAP5UY67</accession>
<dbReference type="Gene3D" id="1.10.3720.10">
    <property type="entry name" value="MetI-like"/>
    <property type="match status" value="1"/>
</dbReference>
<sequence>MSNLAKAGRFPAYATRGQKCWHYFFIGLCVLVFIYLMAPVLAVIPLAFNAEPYFTYPIHAFSLRWFNAFFSDVVWRIAVRNSFVVGSGATLIATTLGTLAAIGLSRKSLPFKAVITAVLVSPMIVPVVITAVGAYLFYSTIGLANSLFGIMLAHAALGVPFVIITVTATLTGFDPALLRAARNLGAGPARAFFKVMLPVIWPGLFSGALFAFATSFDEVVIVLFLGGVEQRTIPRQMWTGLREQLSPTILAVAVLLIIISVLMLVTLELLRRRSMRMRGIKE</sequence>
<dbReference type="PANTHER" id="PTHR43357">
    <property type="entry name" value="INNER MEMBRANE ABC TRANSPORTER PERMEASE PROTEIN YDCV"/>
    <property type="match status" value="1"/>
</dbReference>
<proteinExistence type="inferred from homology"/>
<keyword evidence="6 8" id="KW-1133">Transmembrane helix</keyword>
<feature type="domain" description="ABC transmembrane type-1" evidence="9">
    <location>
        <begin position="79"/>
        <end position="267"/>
    </location>
</feature>
<evidence type="ECO:0000256" key="2">
    <source>
        <dbReference type="ARBA" id="ARBA00022448"/>
    </source>
</evidence>
<feature type="transmembrane region" description="Helical" evidence="8">
    <location>
        <begin position="248"/>
        <end position="270"/>
    </location>
</feature>
<name>A0AAP5UY67_9BURK</name>
<evidence type="ECO:0000256" key="6">
    <source>
        <dbReference type="ARBA" id="ARBA00022989"/>
    </source>
</evidence>
<evidence type="ECO:0000313" key="11">
    <source>
        <dbReference type="Proteomes" id="UP001246473"/>
    </source>
</evidence>
<dbReference type="GO" id="GO:0005886">
    <property type="term" value="C:plasma membrane"/>
    <property type="evidence" value="ECO:0007669"/>
    <property type="project" value="UniProtKB-SubCell"/>
</dbReference>
<dbReference type="Proteomes" id="UP001246473">
    <property type="component" value="Unassembled WGS sequence"/>
</dbReference>
<organism evidence="10 11">
    <name type="scientific">Paraburkholderia fungorum</name>
    <dbReference type="NCBI Taxonomy" id="134537"/>
    <lineage>
        <taxon>Bacteria</taxon>
        <taxon>Pseudomonadati</taxon>
        <taxon>Pseudomonadota</taxon>
        <taxon>Betaproteobacteria</taxon>
        <taxon>Burkholderiales</taxon>
        <taxon>Burkholderiaceae</taxon>
        <taxon>Paraburkholderia</taxon>
    </lineage>
</organism>
<dbReference type="InterPro" id="IPR035906">
    <property type="entry name" value="MetI-like_sf"/>
</dbReference>
<comment type="caution">
    <text evidence="10">The sequence shown here is derived from an EMBL/GenBank/DDBJ whole genome shotgun (WGS) entry which is preliminary data.</text>
</comment>
<feature type="transmembrane region" description="Helical" evidence="8">
    <location>
        <begin position="21"/>
        <end position="48"/>
    </location>
</feature>
<dbReference type="EMBL" id="JANSLM010000021">
    <property type="protein sequence ID" value="MDT8843118.1"/>
    <property type="molecule type" value="Genomic_DNA"/>
</dbReference>
<keyword evidence="5 8" id="KW-0812">Transmembrane</keyword>
<dbReference type="CDD" id="cd06261">
    <property type="entry name" value="TM_PBP2"/>
    <property type="match status" value="1"/>
</dbReference>
<feature type="transmembrane region" description="Helical" evidence="8">
    <location>
        <begin position="114"/>
        <end position="138"/>
    </location>
</feature>
<comment type="subcellular location">
    <subcellularLocation>
        <location evidence="1">Cell inner membrane</location>
        <topology evidence="1">Multi-pass membrane protein</topology>
    </subcellularLocation>
    <subcellularLocation>
        <location evidence="8">Cell membrane</location>
        <topology evidence="8">Multi-pass membrane protein</topology>
    </subcellularLocation>
</comment>
<feature type="transmembrane region" description="Helical" evidence="8">
    <location>
        <begin position="83"/>
        <end position="102"/>
    </location>
</feature>
<evidence type="ECO:0000256" key="1">
    <source>
        <dbReference type="ARBA" id="ARBA00004429"/>
    </source>
</evidence>
<feature type="transmembrane region" description="Helical" evidence="8">
    <location>
        <begin position="199"/>
        <end position="228"/>
    </location>
</feature>
<evidence type="ECO:0000313" key="10">
    <source>
        <dbReference type="EMBL" id="MDT8843118.1"/>
    </source>
</evidence>
<evidence type="ECO:0000259" key="9">
    <source>
        <dbReference type="PROSITE" id="PS50928"/>
    </source>
</evidence>